<dbReference type="InterPro" id="IPR027417">
    <property type="entry name" value="P-loop_NTPase"/>
</dbReference>
<dbReference type="OrthoDB" id="9805197at2"/>
<keyword evidence="4 9" id="KW-0347">Helicase</keyword>
<keyword evidence="3 9" id="KW-0378">Hydrolase</keyword>
<evidence type="ECO:0000259" key="13">
    <source>
        <dbReference type="PROSITE" id="PS51856"/>
    </source>
</evidence>
<dbReference type="SMART" id="SM00357">
    <property type="entry name" value="CSP"/>
    <property type="match status" value="1"/>
</dbReference>
<dbReference type="GO" id="GO:0004386">
    <property type="term" value="F:helicase activity"/>
    <property type="evidence" value="ECO:0007669"/>
    <property type="project" value="UniProtKB-UniRule"/>
</dbReference>
<name>A0A510JCD2_9FUSO</name>
<dbReference type="HAMAP" id="MF_01884">
    <property type="entry name" value="Rho"/>
    <property type="match status" value="1"/>
</dbReference>
<dbReference type="SMART" id="SM00382">
    <property type="entry name" value="AAA"/>
    <property type="match status" value="1"/>
</dbReference>
<gene>
    <name evidence="9 14" type="primary">rho</name>
    <name evidence="14" type="ORF">JCM16774_0642</name>
</gene>
<evidence type="ECO:0000256" key="8">
    <source>
        <dbReference type="ARBA" id="ARBA00023163"/>
    </source>
</evidence>
<dbReference type="STRING" id="714315.GCA_000516535_00641"/>
<dbReference type="Pfam" id="PF07497">
    <property type="entry name" value="Rho_RNA_bind"/>
    <property type="match status" value="1"/>
</dbReference>
<dbReference type="SUPFAM" id="SSF52540">
    <property type="entry name" value="P-loop containing nucleoside triphosphate hydrolases"/>
    <property type="match status" value="1"/>
</dbReference>
<evidence type="ECO:0000256" key="7">
    <source>
        <dbReference type="ARBA" id="ARBA00023015"/>
    </source>
</evidence>
<keyword evidence="2 9" id="KW-0547">Nucleotide-binding</keyword>
<dbReference type="InterPro" id="IPR011112">
    <property type="entry name" value="Rho-like_N"/>
</dbReference>
<evidence type="ECO:0000313" key="15">
    <source>
        <dbReference type="Proteomes" id="UP000321606"/>
    </source>
</evidence>
<evidence type="ECO:0000256" key="9">
    <source>
        <dbReference type="HAMAP-Rule" id="MF_01884"/>
    </source>
</evidence>
<proteinExistence type="inferred from homology"/>
<feature type="binding site" evidence="9">
    <location>
        <position position="228"/>
    </location>
    <ligand>
        <name>ATP</name>
        <dbReference type="ChEBI" id="CHEBI:30616"/>
    </ligand>
</feature>
<feature type="domain" description="Rho RNA-BD" evidence="13">
    <location>
        <begin position="73"/>
        <end position="144"/>
    </location>
</feature>
<dbReference type="GO" id="GO:0005524">
    <property type="term" value="F:ATP binding"/>
    <property type="evidence" value="ECO:0007669"/>
    <property type="project" value="UniProtKB-UniRule"/>
</dbReference>
<feature type="binding site" evidence="9">
    <location>
        <begin position="197"/>
        <end position="202"/>
    </location>
    <ligand>
        <name>ATP</name>
        <dbReference type="ChEBI" id="CHEBI:30616"/>
    </ligand>
</feature>
<dbReference type="InterPro" id="IPR011113">
    <property type="entry name" value="Rho_RNA-bd"/>
</dbReference>
<accession>A0A510JCD2</accession>
<dbReference type="InterPro" id="IPR011129">
    <property type="entry name" value="CSD"/>
</dbReference>
<organism evidence="14 15">
    <name type="scientific">Pseudoleptotrichia goodfellowii</name>
    <dbReference type="NCBI Taxonomy" id="157692"/>
    <lineage>
        <taxon>Bacteria</taxon>
        <taxon>Fusobacteriati</taxon>
        <taxon>Fusobacteriota</taxon>
        <taxon>Fusobacteriia</taxon>
        <taxon>Fusobacteriales</taxon>
        <taxon>Leptotrichiaceae</taxon>
        <taxon>Pseudoleptotrichia</taxon>
    </lineage>
</organism>
<feature type="binding site" evidence="9">
    <location>
        <begin position="185"/>
        <end position="190"/>
    </location>
    <ligand>
        <name>ATP</name>
        <dbReference type="ChEBI" id="CHEBI:30616"/>
    </ligand>
</feature>
<evidence type="ECO:0000256" key="1">
    <source>
        <dbReference type="ARBA" id="ARBA00022472"/>
    </source>
</evidence>
<evidence type="ECO:0000256" key="5">
    <source>
        <dbReference type="ARBA" id="ARBA00022840"/>
    </source>
</evidence>
<dbReference type="Gene3D" id="3.40.50.300">
    <property type="entry name" value="P-loop containing nucleotide triphosphate hydrolases"/>
    <property type="match status" value="1"/>
</dbReference>
<dbReference type="GO" id="GO:0006353">
    <property type="term" value="P:DNA-templated transcription termination"/>
    <property type="evidence" value="ECO:0007669"/>
    <property type="project" value="UniProtKB-UniRule"/>
</dbReference>
<dbReference type="InterPro" id="IPR041703">
    <property type="entry name" value="Rho_factor_ATP-bd"/>
</dbReference>
<dbReference type="GO" id="GO:0016787">
    <property type="term" value="F:hydrolase activity"/>
    <property type="evidence" value="ECO:0007669"/>
    <property type="project" value="UniProtKB-KW"/>
</dbReference>
<dbReference type="Proteomes" id="UP000321606">
    <property type="component" value="Chromosome"/>
</dbReference>
<evidence type="ECO:0000256" key="3">
    <source>
        <dbReference type="ARBA" id="ARBA00022801"/>
    </source>
</evidence>
<dbReference type="InterPro" id="IPR003593">
    <property type="entry name" value="AAA+_ATPase"/>
</dbReference>
<dbReference type="AlphaFoldDB" id="A0A510JCD2"/>
<dbReference type="RefSeq" id="WP_081724170.1">
    <property type="nucleotide sequence ID" value="NZ_AP019822.1"/>
</dbReference>
<evidence type="ECO:0000256" key="10">
    <source>
        <dbReference type="NCBIfam" id="TIGR00767"/>
    </source>
</evidence>
<dbReference type="NCBIfam" id="TIGR00767">
    <property type="entry name" value="rho"/>
    <property type="match status" value="1"/>
</dbReference>
<comment type="caution">
    <text evidence="9">Lacks conserved residue(s) required for the propagation of feature annotation.</text>
</comment>
<keyword evidence="8 9" id="KW-0804">Transcription</keyword>
<evidence type="ECO:0000313" key="14">
    <source>
        <dbReference type="EMBL" id="BBM35713.1"/>
    </source>
</evidence>
<keyword evidence="5 9" id="KW-0067">ATP-binding</keyword>
<evidence type="ECO:0000256" key="11">
    <source>
        <dbReference type="PROSITE-ProRule" id="PRU01203"/>
    </source>
</evidence>
<dbReference type="Pfam" id="PF07498">
    <property type="entry name" value="Rho_N"/>
    <property type="match status" value="1"/>
</dbReference>
<dbReference type="KEGG" id="lgo:JCM16774_0642"/>
<dbReference type="Pfam" id="PF00006">
    <property type="entry name" value="ATP-synt_ab"/>
    <property type="match status" value="1"/>
</dbReference>
<dbReference type="GO" id="GO:0003723">
    <property type="term" value="F:RNA binding"/>
    <property type="evidence" value="ECO:0007669"/>
    <property type="project" value="UniProtKB-UniRule"/>
</dbReference>
<dbReference type="EMBL" id="AP019822">
    <property type="protein sequence ID" value="BBM35713.1"/>
    <property type="molecule type" value="Genomic_DNA"/>
</dbReference>
<evidence type="ECO:0000256" key="12">
    <source>
        <dbReference type="SAM" id="MobiDB-lite"/>
    </source>
</evidence>
<evidence type="ECO:0000256" key="2">
    <source>
        <dbReference type="ARBA" id="ARBA00022741"/>
    </source>
</evidence>
<dbReference type="GO" id="GO:0008186">
    <property type="term" value="F:ATP-dependent activity, acting on RNA"/>
    <property type="evidence" value="ECO:0007669"/>
    <property type="project" value="UniProtKB-UniRule"/>
</dbReference>
<keyword evidence="6 9" id="KW-0694">RNA-binding</keyword>
<dbReference type="SUPFAM" id="SSF50249">
    <property type="entry name" value="Nucleic acid-binding proteins"/>
    <property type="match status" value="1"/>
</dbReference>
<dbReference type="InterPro" id="IPR012340">
    <property type="entry name" value="NA-bd_OB-fold"/>
</dbReference>
<dbReference type="PANTHER" id="PTHR46425">
    <property type="entry name" value="TRANSCRIPTION TERMINATION FACTOR RHO"/>
    <property type="match status" value="1"/>
</dbReference>
<sequence length="433" mass="48730">MKSDEKIEKANNEEVTKNEVKSDDDRLIKEILGMKITSLKKKAKEYGIPNFSVMNKSDLVNYVLVEKGNEEGKIYGFGTLDIIGEGNYGFLRNTSVGPDVYVSLSQIKRFFLRNGDVVFGELRVPIAAEKNYGILKVLLVNGDLAEKSLERPFFDDLIPSYPDEKINLGEGELASRIIDLVSPIGKGQRGLIVAPPKAGKTVLLSTLANDIIKYNPEIDVWILLIDERPEEVTDIKENVKDAEVYAATFDENPSVHTQVTENVLEMAKREVERGKDILILMDSLTRLARSYNITIPSSGKLISGGIDPNALYYPKRFLGAARNIKKGGSLTIIATALIETGSRMDEVIFEEFKGTGNMEIMLNRTLEQLRIFPAIDVMKSGTRREELLIPKNQLEKIWKLRRELSKESEVEGMKKLIELVKKYKSNEELLENI</sequence>
<dbReference type="InterPro" id="IPR000194">
    <property type="entry name" value="ATPase_F1/V1/A1_a/bsu_nucl-bd"/>
</dbReference>
<evidence type="ECO:0000256" key="6">
    <source>
        <dbReference type="ARBA" id="ARBA00022884"/>
    </source>
</evidence>
<reference evidence="14 15" key="1">
    <citation type="submission" date="2019-07" db="EMBL/GenBank/DDBJ databases">
        <title>Complete Genome Sequence of Leptotrichia goodfellowii Strain JCM 16774.</title>
        <authorList>
            <person name="Watanabe S."/>
            <person name="Cui L."/>
        </authorList>
    </citation>
    <scope>NUCLEOTIDE SEQUENCE [LARGE SCALE GENOMIC DNA]</scope>
    <source>
        <strain evidence="14 15">JCM16774</strain>
    </source>
</reference>
<comment type="subunit">
    <text evidence="9">Homohexamer. The homohexamer assembles into an open ring structure.</text>
</comment>
<dbReference type="InterPro" id="IPR004665">
    <property type="entry name" value="Term_rho"/>
</dbReference>
<dbReference type="PROSITE" id="PS51856">
    <property type="entry name" value="RHO_RNA_BD"/>
    <property type="match status" value="1"/>
</dbReference>
<dbReference type="PANTHER" id="PTHR46425:SF1">
    <property type="entry name" value="TRANSCRIPTION TERMINATION FACTOR RHO"/>
    <property type="match status" value="1"/>
</dbReference>
<dbReference type="Gene3D" id="2.40.50.140">
    <property type="entry name" value="Nucleic acid-binding proteins"/>
    <property type="match status" value="1"/>
</dbReference>
<feature type="region of interest" description="Disordered" evidence="12">
    <location>
        <begin position="1"/>
        <end position="21"/>
    </location>
</feature>
<keyword evidence="7 9" id="KW-0805">Transcription regulation</keyword>
<dbReference type="CDD" id="cd01128">
    <property type="entry name" value="rho_factor_C"/>
    <property type="match status" value="1"/>
</dbReference>
<dbReference type="EC" id="3.6.4.-" evidence="9 10"/>
<comment type="function">
    <text evidence="9">Facilitates transcription termination by a mechanism that involves Rho binding to the nascent RNA, activation of Rho's RNA-dependent ATPase activity, and release of the mRNA from the DNA template.</text>
</comment>
<dbReference type="NCBIfam" id="NF006886">
    <property type="entry name" value="PRK09376.1"/>
    <property type="match status" value="1"/>
</dbReference>
<comment type="similarity">
    <text evidence="9 11">Belongs to the Rho family.</text>
</comment>
<protein>
    <recommendedName>
        <fullName evidence="9 10">Transcription termination factor Rho</fullName>
        <ecNumber evidence="9 10">3.6.4.-</ecNumber>
    </recommendedName>
    <alternativeName>
        <fullName evidence="9">ATP-dependent helicase Rho</fullName>
    </alternativeName>
</protein>
<keyword evidence="1 9" id="KW-0806">Transcription termination</keyword>
<evidence type="ECO:0000256" key="4">
    <source>
        <dbReference type="ARBA" id="ARBA00022806"/>
    </source>
</evidence>